<dbReference type="InterPro" id="IPR057902">
    <property type="entry name" value="N_peptide"/>
</dbReference>
<dbReference type="Proteomes" id="UP001515780">
    <property type="component" value="Unassembled WGS sequence"/>
</dbReference>
<gene>
    <name evidence="1" type="ORF">F3J37_18015</name>
</gene>
<name>A0ABX0RXM5_9GAMM</name>
<dbReference type="Pfam" id="PF25694">
    <property type="entry name" value="N_peptide"/>
    <property type="match status" value="1"/>
</dbReference>
<accession>A0ABX0RXM5</accession>
<dbReference type="EMBL" id="VWXC01000013">
    <property type="protein sequence ID" value="NIG20574.1"/>
    <property type="molecule type" value="Genomic_DNA"/>
</dbReference>
<organism evidence="1 2">
    <name type="scientific">Candidatus Pantoea communis</name>
    <dbReference type="NCBI Taxonomy" id="2608354"/>
    <lineage>
        <taxon>Bacteria</taxon>
        <taxon>Pseudomonadati</taxon>
        <taxon>Pseudomonadota</taxon>
        <taxon>Gammaproteobacteria</taxon>
        <taxon>Enterobacterales</taxon>
        <taxon>Erwiniaceae</taxon>
        <taxon>Pantoea</taxon>
    </lineage>
</organism>
<keyword evidence="2" id="KW-1185">Reference proteome</keyword>
<evidence type="ECO:0000313" key="1">
    <source>
        <dbReference type="EMBL" id="NIG20574.1"/>
    </source>
</evidence>
<proteinExistence type="predicted"/>
<comment type="caution">
    <text evidence="1">The sequence shown here is derived from an EMBL/GenBank/DDBJ whole genome shotgun (WGS) entry which is preliminary data.</text>
</comment>
<evidence type="ECO:0000313" key="2">
    <source>
        <dbReference type="Proteomes" id="UP001515780"/>
    </source>
</evidence>
<sequence length="82" mass="9030">MTRNQRRMAAYNAKKAAEATDANRFGKKLTVALSGCSLNVSRATSSPSLREKHESTAMCLPDVALYQAGHRKVRKEAVHITK</sequence>
<reference evidence="1 2" key="1">
    <citation type="journal article" date="2019" name="bioRxiv">
        <title>Bacteria contribute to plant secondary compound degradation in a generalist herbivore system.</title>
        <authorList>
            <person name="Francoeur C.B."/>
            <person name="Khadempour L."/>
            <person name="Moreira-Soto R.D."/>
            <person name="Gotting K."/>
            <person name="Book A.J."/>
            <person name="Pinto-Tomas A.A."/>
            <person name="Keefover-Ring K."/>
            <person name="Currie C.R."/>
        </authorList>
    </citation>
    <scope>NUCLEOTIDE SEQUENCE [LARGE SCALE GENOMIC DNA]</scope>
    <source>
        <strain evidence="1">Al-1710</strain>
    </source>
</reference>
<protein>
    <submittedName>
        <fullName evidence="1">Uncharacterized protein</fullName>
    </submittedName>
</protein>